<feature type="domain" description="Response regulatory" evidence="12">
    <location>
        <begin position="3"/>
        <end position="120"/>
    </location>
</feature>
<keyword evidence="5" id="KW-0902">Two-component regulatory system</keyword>
<dbReference type="AlphaFoldDB" id="A0A2K4ZN12"/>
<dbReference type="InterPro" id="IPR018060">
    <property type="entry name" value="HTH_AraC"/>
</dbReference>
<organism evidence="13 14">
    <name type="scientific">Acetatifactor muris</name>
    <dbReference type="NCBI Taxonomy" id="879566"/>
    <lineage>
        <taxon>Bacteria</taxon>
        <taxon>Bacillati</taxon>
        <taxon>Bacillota</taxon>
        <taxon>Clostridia</taxon>
        <taxon>Lachnospirales</taxon>
        <taxon>Lachnospiraceae</taxon>
        <taxon>Acetatifactor</taxon>
    </lineage>
</organism>
<feature type="modified residue" description="4-aspartylphosphate" evidence="10">
    <location>
        <position position="55"/>
    </location>
</feature>
<evidence type="ECO:0000313" key="13">
    <source>
        <dbReference type="EMBL" id="SOY31835.1"/>
    </source>
</evidence>
<evidence type="ECO:0000256" key="8">
    <source>
        <dbReference type="ARBA" id="ARBA00023163"/>
    </source>
</evidence>
<keyword evidence="3" id="KW-0963">Cytoplasm</keyword>
<dbReference type="InterPro" id="IPR009057">
    <property type="entry name" value="Homeodomain-like_sf"/>
</dbReference>
<evidence type="ECO:0000256" key="2">
    <source>
        <dbReference type="ARBA" id="ARBA00018672"/>
    </source>
</evidence>
<dbReference type="SUPFAM" id="SSF52172">
    <property type="entry name" value="CheY-like"/>
    <property type="match status" value="1"/>
</dbReference>
<dbReference type="InterPro" id="IPR001789">
    <property type="entry name" value="Sig_transdc_resp-reg_receiver"/>
</dbReference>
<dbReference type="SUPFAM" id="SSF46689">
    <property type="entry name" value="Homeodomain-like"/>
    <property type="match status" value="1"/>
</dbReference>
<dbReference type="InterPro" id="IPR041522">
    <property type="entry name" value="CdaR_GGDEF"/>
</dbReference>
<proteinExistence type="predicted"/>
<evidence type="ECO:0000256" key="4">
    <source>
        <dbReference type="ARBA" id="ARBA00022553"/>
    </source>
</evidence>
<dbReference type="Pfam" id="PF00072">
    <property type="entry name" value="Response_reg"/>
    <property type="match status" value="1"/>
</dbReference>
<dbReference type="PANTHER" id="PTHR42713">
    <property type="entry name" value="HISTIDINE KINASE-RELATED"/>
    <property type="match status" value="1"/>
</dbReference>
<dbReference type="OrthoDB" id="9794370at2"/>
<keyword evidence="4 10" id="KW-0597">Phosphoprotein</keyword>
<dbReference type="Pfam" id="PF17853">
    <property type="entry name" value="GGDEF_2"/>
    <property type="match status" value="1"/>
</dbReference>
<reference evidence="13 14" key="1">
    <citation type="submission" date="2018-01" db="EMBL/GenBank/DDBJ databases">
        <authorList>
            <person name="Gaut B.S."/>
            <person name="Morton B.R."/>
            <person name="Clegg M.T."/>
            <person name="Duvall M.R."/>
        </authorList>
    </citation>
    <scope>NUCLEOTIDE SEQUENCE [LARGE SCALE GENOMIC DNA]</scope>
    <source>
        <strain evidence="13">GP69</strain>
    </source>
</reference>
<evidence type="ECO:0000259" key="12">
    <source>
        <dbReference type="PROSITE" id="PS50110"/>
    </source>
</evidence>
<dbReference type="Pfam" id="PF12833">
    <property type="entry name" value="HTH_18"/>
    <property type="match status" value="1"/>
</dbReference>
<keyword evidence="6" id="KW-0805">Transcription regulation</keyword>
<dbReference type="GO" id="GO:0003700">
    <property type="term" value="F:DNA-binding transcription factor activity"/>
    <property type="evidence" value="ECO:0007669"/>
    <property type="project" value="InterPro"/>
</dbReference>
<sequence length="505" mass="57565">MYKAVIVDDEPLIVDGLVNAIEWTGFHIELGLATTDPQAALDYCLENPVNIVIADVSMPVMNGLQLIQKIKKAKPSVFCIILSAYQNFEYARTALRYGAENYLLKPLDPDELSDTISQIINHIKEREQLNITYGRSMMTFRNAFTEQWLKNLVSNAELSTKAELLGINLDAPGFTATVFSCSRGGEIMMSRFFDFLLQYLPGHYTGNFFFETPLRLVGVLSPISPDEADTETFLALVLKSAASNGIRVFASIGNTVRDYSQVYQSYHQADRMAFLEYSRMPFVFFRDLPGLEEAATGALEAYDRQCGHSAALERLFLQYVPELGCYSVLSKRIAALCKKEYELWDKNPELIESLSLLPLSENLFAGEAADRTAYYEFTLKFLKKSDPLLARLQQSMYPMVDAVIKTIHEFSDKDISLKTLAFKLNVTPSYLGTVFHQQTGYYFNDYLTDARLKYAAHLLEHTDMKIKDIVDKIGFSSQTYFNRSFKRYFDTSPISYRRDKKIRKL</sequence>
<dbReference type="PRINTS" id="PR00032">
    <property type="entry name" value="HTHARAC"/>
</dbReference>
<dbReference type="GO" id="GO:0043565">
    <property type="term" value="F:sequence-specific DNA binding"/>
    <property type="evidence" value="ECO:0007669"/>
    <property type="project" value="InterPro"/>
</dbReference>
<dbReference type="PROSITE" id="PS01124">
    <property type="entry name" value="HTH_ARAC_FAMILY_2"/>
    <property type="match status" value="1"/>
</dbReference>
<dbReference type="RefSeq" id="WP_103241809.1">
    <property type="nucleotide sequence ID" value="NZ_JANJZD010000034.1"/>
</dbReference>
<evidence type="ECO:0000256" key="7">
    <source>
        <dbReference type="ARBA" id="ARBA00023125"/>
    </source>
</evidence>
<dbReference type="CDD" id="cd17536">
    <property type="entry name" value="REC_YesN-like"/>
    <property type="match status" value="1"/>
</dbReference>
<evidence type="ECO:0000256" key="10">
    <source>
        <dbReference type="PROSITE-ProRule" id="PRU00169"/>
    </source>
</evidence>
<keyword evidence="14" id="KW-1185">Reference proteome</keyword>
<evidence type="ECO:0000256" key="6">
    <source>
        <dbReference type="ARBA" id="ARBA00023015"/>
    </source>
</evidence>
<dbReference type="PANTHER" id="PTHR42713:SF3">
    <property type="entry name" value="TRANSCRIPTIONAL REGULATORY PROTEIN HPTR"/>
    <property type="match status" value="1"/>
</dbReference>
<comment type="function">
    <text evidence="9">May play the central regulatory role in sporulation. It may be an element of the effector pathway responsible for the activation of sporulation genes in response to nutritional stress. Spo0A may act in concert with spo0H (a sigma factor) to control the expression of some genes that are critical to the sporulation process.</text>
</comment>
<evidence type="ECO:0000313" key="14">
    <source>
        <dbReference type="Proteomes" id="UP000236311"/>
    </source>
</evidence>
<gene>
    <name evidence="13" type="ORF">AMURIS_04584</name>
</gene>
<feature type="domain" description="HTH araC/xylS-type" evidence="11">
    <location>
        <begin position="401"/>
        <end position="499"/>
    </location>
</feature>
<dbReference type="Gene3D" id="3.40.50.2300">
    <property type="match status" value="1"/>
</dbReference>
<evidence type="ECO:0000256" key="9">
    <source>
        <dbReference type="ARBA" id="ARBA00024867"/>
    </source>
</evidence>
<name>A0A2K4ZN12_9FIRM</name>
<comment type="subcellular location">
    <subcellularLocation>
        <location evidence="1">Cytoplasm</location>
    </subcellularLocation>
</comment>
<dbReference type="GO" id="GO:0005737">
    <property type="term" value="C:cytoplasm"/>
    <property type="evidence" value="ECO:0007669"/>
    <property type="project" value="UniProtKB-SubCell"/>
</dbReference>
<dbReference type="PROSITE" id="PS50110">
    <property type="entry name" value="RESPONSE_REGULATORY"/>
    <property type="match status" value="1"/>
</dbReference>
<evidence type="ECO:0000259" key="11">
    <source>
        <dbReference type="PROSITE" id="PS01124"/>
    </source>
</evidence>
<dbReference type="SMART" id="SM00448">
    <property type="entry name" value="REC"/>
    <property type="match status" value="1"/>
</dbReference>
<dbReference type="InterPro" id="IPR011006">
    <property type="entry name" value="CheY-like_superfamily"/>
</dbReference>
<dbReference type="SMART" id="SM00342">
    <property type="entry name" value="HTH_ARAC"/>
    <property type="match status" value="1"/>
</dbReference>
<evidence type="ECO:0000256" key="3">
    <source>
        <dbReference type="ARBA" id="ARBA00022490"/>
    </source>
</evidence>
<evidence type="ECO:0000256" key="1">
    <source>
        <dbReference type="ARBA" id="ARBA00004496"/>
    </source>
</evidence>
<dbReference type="InterPro" id="IPR020449">
    <property type="entry name" value="Tscrpt_reg_AraC-type_HTH"/>
</dbReference>
<dbReference type="InterPro" id="IPR051552">
    <property type="entry name" value="HptR"/>
</dbReference>
<dbReference type="EMBL" id="OFSM01000032">
    <property type="protein sequence ID" value="SOY31835.1"/>
    <property type="molecule type" value="Genomic_DNA"/>
</dbReference>
<evidence type="ECO:0000256" key="5">
    <source>
        <dbReference type="ARBA" id="ARBA00023012"/>
    </source>
</evidence>
<dbReference type="Gene3D" id="1.10.10.60">
    <property type="entry name" value="Homeodomain-like"/>
    <property type="match status" value="2"/>
</dbReference>
<accession>A0A2K4ZN12</accession>
<protein>
    <recommendedName>
        <fullName evidence="2">Stage 0 sporulation protein A homolog</fullName>
    </recommendedName>
</protein>
<dbReference type="Proteomes" id="UP000236311">
    <property type="component" value="Unassembled WGS sequence"/>
</dbReference>
<keyword evidence="7" id="KW-0238">DNA-binding</keyword>
<keyword evidence="8" id="KW-0804">Transcription</keyword>
<dbReference type="GO" id="GO:0000160">
    <property type="term" value="P:phosphorelay signal transduction system"/>
    <property type="evidence" value="ECO:0007669"/>
    <property type="project" value="UniProtKB-KW"/>
</dbReference>